<comment type="caution">
    <text evidence="2">The sequence shown here is derived from an EMBL/GenBank/DDBJ whole genome shotgun (WGS) entry which is preliminary data.</text>
</comment>
<gene>
    <name evidence="2" type="ORF">FMEXI_8230</name>
</gene>
<dbReference type="InterPro" id="IPR036397">
    <property type="entry name" value="RNaseH_sf"/>
</dbReference>
<feature type="compositionally biased region" description="Acidic residues" evidence="1">
    <location>
        <begin position="19"/>
        <end position="29"/>
    </location>
</feature>
<accession>A0A8H5IPZ4</accession>
<dbReference type="Proteomes" id="UP000522262">
    <property type="component" value="Unassembled WGS sequence"/>
</dbReference>
<dbReference type="EMBL" id="JAAOAM010000189">
    <property type="protein sequence ID" value="KAF5540734.1"/>
    <property type="molecule type" value="Genomic_DNA"/>
</dbReference>
<evidence type="ECO:0000313" key="2">
    <source>
        <dbReference type="EMBL" id="KAF5540734.1"/>
    </source>
</evidence>
<organism evidence="2 3">
    <name type="scientific">Fusarium mexicanum</name>
    <dbReference type="NCBI Taxonomy" id="751941"/>
    <lineage>
        <taxon>Eukaryota</taxon>
        <taxon>Fungi</taxon>
        <taxon>Dikarya</taxon>
        <taxon>Ascomycota</taxon>
        <taxon>Pezizomycotina</taxon>
        <taxon>Sordariomycetes</taxon>
        <taxon>Hypocreomycetidae</taxon>
        <taxon>Hypocreales</taxon>
        <taxon>Nectriaceae</taxon>
        <taxon>Fusarium</taxon>
        <taxon>Fusarium fujikuroi species complex</taxon>
    </lineage>
</organism>
<dbReference type="AlphaFoldDB" id="A0A8H5IPZ4"/>
<dbReference type="GO" id="GO:0003676">
    <property type="term" value="F:nucleic acid binding"/>
    <property type="evidence" value="ECO:0007669"/>
    <property type="project" value="InterPro"/>
</dbReference>
<dbReference type="Gene3D" id="3.30.420.10">
    <property type="entry name" value="Ribonuclease H-like superfamily/Ribonuclease H"/>
    <property type="match status" value="1"/>
</dbReference>
<feature type="compositionally biased region" description="Basic and acidic residues" evidence="1">
    <location>
        <begin position="30"/>
        <end position="40"/>
    </location>
</feature>
<feature type="region of interest" description="Disordered" evidence="1">
    <location>
        <begin position="1"/>
        <end position="40"/>
    </location>
</feature>
<protein>
    <submittedName>
        <fullName evidence="2">Nad dependent epimerase</fullName>
    </submittedName>
</protein>
<evidence type="ECO:0000256" key="1">
    <source>
        <dbReference type="SAM" id="MobiDB-lite"/>
    </source>
</evidence>
<sequence length="253" mass="29706">MSAAVDFPECESPPNEAQDSGEEQEEEKEYEERERRFDPAAYPELRDIPHERLIQFDPETQMSNLTRKCSETGEIKVDSTTFIIHLANGHNPVSYSWALYFGPQSRYNKSYLMPWIRSISEEEAGYQNLEVALDHIFDHISAEMKQVIIATDSPSLFELVTEEIPEMARDKDFRERGQGQPNTFHVIWEYLNADQLSSYDDRTLDFRFWLIPEEMNQEAQAMAQRLIDAEMRKVLAEIAEPIGYLRVKRRRRF</sequence>
<evidence type="ECO:0000313" key="3">
    <source>
        <dbReference type="Proteomes" id="UP000522262"/>
    </source>
</evidence>
<keyword evidence="3" id="KW-1185">Reference proteome</keyword>
<proteinExistence type="predicted"/>
<name>A0A8H5IPZ4_9HYPO</name>
<reference evidence="2 3" key="1">
    <citation type="submission" date="2020-05" db="EMBL/GenBank/DDBJ databases">
        <title>Identification and distribution of gene clusters putatively required for synthesis of sphingolipid metabolism inhibitors in phylogenetically diverse species of the filamentous fungus Fusarium.</title>
        <authorList>
            <person name="Kim H.-S."/>
            <person name="Busman M."/>
            <person name="Brown D.W."/>
            <person name="Divon H."/>
            <person name="Uhlig S."/>
            <person name="Proctor R.H."/>
        </authorList>
    </citation>
    <scope>NUCLEOTIDE SEQUENCE [LARGE SCALE GENOMIC DNA]</scope>
    <source>
        <strain evidence="2 3">NRRL 53147</strain>
    </source>
</reference>